<dbReference type="SUPFAM" id="SSF53850">
    <property type="entry name" value="Periplasmic binding protein-like II"/>
    <property type="match status" value="1"/>
</dbReference>
<evidence type="ECO:0000256" key="1">
    <source>
        <dbReference type="ARBA" id="ARBA00006987"/>
    </source>
</evidence>
<keyword evidence="2" id="KW-0732">Signal</keyword>
<sequence length="331" mass="34703">MTPSPRQPSRRELIQLALAGSLGAAWPAHAQAAYPSKPITWIVPYSPGGGTDFVARAVSIEVGKRVGQSVVVDNRPGAATIVGAQLAARAPADGYTVFHADNGSLVFNPALYAKLPYKVADFAPIGLMARFPLLLVSNPTTGYATAQAVIAAAKADPQKVQFASPGAGGPHHLAMELIKSRAGFEAAHIPYKGAAPAVQDVLAGRIAVMMLDTAAALPHLKGGKLKALAVASAKRLPQFPEVPTFQELGVPGVEVYAWQGLVVPAATPEAVRQKLSSELQQAMAAPAVHKALTEFGLEPIPSDAAGMARYIESETKLWHALIRERGIKLES</sequence>
<name>A0A1Y0EPE1_9BURK</name>
<proteinExistence type="inferred from homology"/>
<organism evidence="3 4">
    <name type="scientific">Comamonas serinivorans</name>
    <dbReference type="NCBI Taxonomy" id="1082851"/>
    <lineage>
        <taxon>Bacteria</taxon>
        <taxon>Pseudomonadati</taxon>
        <taxon>Pseudomonadota</taxon>
        <taxon>Betaproteobacteria</taxon>
        <taxon>Burkholderiales</taxon>
        <taxon>Comamonadaceae</taxon>
        <taxon>Comamonas</taxon>
    </lineage>
</organism>
<evidence type="ECO:0000256" key="2">
    <source>
        <dbReference type="SAM" id="SignalP"/>
    </source>
</evidence>
<dbReference type="Gene3D" id="3.40.190.150">
    <property type="entry name" value="Bordetella uptake gene, domain 1"/>
    <property type="match status" value="1"/>
</dbReference>
<dbReference type="EMBL" id="CP021455">
    <property type="protein sequence ID" value="ARU05436.1"/>
    <property type="molecule type" value="Genomic_DNA"/>
</dbReference>
<evidence type="ECO:0000313" key="3">
    <source>
        <dbReference type="EMBL" id="ARU05436.1"/>
    </source>
</evidence>
<dbReference type="Gene3D" id="3.40.190.10">
    <property type="entry name" value="Periplasmic binding protein-like II"/>
    <property type="match status" value="1"/>
</dbReference>
<feature type="chain" id="PRO_5013299155" evidence="2">
    <location>
        <begin position="31"/>
        <end position="331"/>
    </location>
</feature>
<dbReference type="PANTHER" id="PTHR42928">
    <property type="entry name" value="TRICARBOXYLATE-BINDING PROTEIN"/>
    <property type="match status" value="1"/>
</dbReference>
<dbReference type="PROSITE" id="PS51318">
    <property type="entry name" value="TAT"/>
    <property type="match status" value="1"/>
</dbReference>
<dbReference type="InterPro" id="IPR042100">
    <property type="entry name" value="Bug_dom1"/>
</dbReference>
<dbReference type="InterPro" id="IPR005064">
    <property type="entry name" value="BUG"/>
</dbReference>
<comment type="similarity">
    <text evidence="1">Belongs to the UPF0065 (bug) family.</text>
</comment>
<accession>A0A1Y0EPE1</accession>
<gene>
    <name evidence="3" type="ORF">CCO03_12720</name>
</gene>
<evidence type="ECO:0000313" key="4">
    <source>
        <dbReference type="Proteomes" id="UP000196138"/>
    </source>
</evidence>
<dbReference type="RefSeq" id="WP_087281597.1">
    <property type="nucleotide sequence ID" value="NZ_CP021455.1"/>
</dbReference>
<dbReference type="CDD" id="cd07012">
    <property type="entry name" value="PBP2_Bug_TTT"/>
    <property type="match status" value="1"/>
</dbReference>
<reference evidence="3 4" key="1">
    <citation type="submission" date="2017-05" db="EMBL/GenBank/DDBJ databases">
        <authorList>
            <person name="Song R."/>
            <person name="Chenine A.L."/>
            <person name="Ruprecht R.M."/>
        </authorList>
    </citation>
    <scope>NUCLEOTIDE SEQUENCE [LARGE SCALE GENOMIC DNA]</scope>
    <source>
        <strain evidence="3 4">DSM 26136</strain>
    </source>
</reference>
<dbReference type="Pfam" id="PF03401">
    <property type="entry name" value="TctC"/>
    <property type="match status" value="1"/>
</dbReference>
<keyword evidence="4" id="KW-1185">Reference proteome</keyword>
<dbReference type="KEGG" id="cser:CCO03_12720"/>
<feature type="signal peptide" evidence="2">
    <location>
        <begin position="1"/>
        <end position="30"/>
    </location>
</feature>
<dbReference type="Proteomes" id="UP000196138">
    <property type="component" value="Chromosome"/>
</dbReference>
<protein>
    <submittedName>
        <fullName evidence="3">ABC transporter substrate-binding protein</fullName>
    </submittedName>
</protein>
<dbReference type="OrthoDB" id="8678477at2"/>
<dbReference type="PANTHER" id="PTHR42928:SF5">
    <property type="entry name" value="BLR1237 PROTEIN"/>
    <property type="match status" value="1"/>
</dbReference>
<dbReference type="PIRSF" id="PIRSF017082">
    <property type="entry name" value="YflP"/>
    <property type="match status" value="1"/>
</dbReference>
<dbReference type="AlphaFoldDB" id="A0A1Y0EPE1"/>
<dbReference type="InterPro" id="IPR006311">
    <property type="entry name" value="TAT_signal"/>
</dbReference>